<gene>
    <name evidence="1" type="ORF">VP01_725g5</name>
</gene>
<dbReference type="Proteomes" id="UP000037035">
    <property type="component" value="Unassembled WGS sequence"/>
</dbReference>
<sequence>MQQEKKLMGLNETGPHVFPELRDQKVLEEYIQDIPEYLKTQFNPRKLRQVSSIRKSDHEKVEKKYFVLNVSACLNVQRNCIEGVCQISHVTQRSTENQGNTTNCCVKHSDFNIHLISVASLSSPLEHRTISNFSSQLLKFSMWEEAMEKE</sequence>
<evidence type="ECO:0000313" key="1">
    <source>
        <dbReference type="EMBL" id="KNZ46440.1"/>
    </source>
</evidence>
<dbReference type="VEuPathDB" id="FungiDB:VP01_725g5"/>
<protein>
    <submittedName>
        <fullName evidence="1">Uncharacterized protein</fullName>
    </submittedName>
</protein>
<keyword evidence="2" id="KW-1185">Reference proteome</keyword>
<dbReference type="AlphaFoldDB" id="A0A0L6UF97"/>
<reference evidence="1 2" key="1">
    <citation type="submission" date="2015-08" db="EMBL/GenBank/DDBJ databases">
        <title>Next Generation Sequencing and Analysis of the Genome of Puccinia sorghi L Schw, the Causal Agent of Maize Common Rust.</title>
        <authorList>
            <person name="Rochi L."/>
            <person name="Burguener G."/>
            <person name="Darino M."/>
            <person name="Turjanski A."/>
            <person name="Kreff E."/>
            <person name="Dieguez M.J."/>
            <person name="Sacco F."/>
        </authorList>
    </citation>
    <scope>NUCLEOTIDE SEQUENCE [LARGE SCALE GENOMIC DNA]</scope>
    <source>
        <strain evidence="1 2">RO10H11247</strain>
    </source>
</reference>
<comment type="caution">
    <text evidence="1">The sequence shown here is derived from an EMBL/GenBank/DDBJ whole genome shotgun (WGS) entry which is preliminary data.</text>
</comment>
<proteinExistence type="predicted"/>
<accession>A0A0L6UF97</accession>
<organism evidence="1 2">
    <name type="scientific">Puccinia sorghi</name>
    <dbReference type="NCBI Taxonomy" id="27349"/>
    <lineage>
        <taxon>Eukaryota</taxon>
        <taxon>Fungi</taxon>
        <taxon>Dikarya</taxon>
        <taxon>Basidiomycota</taxon>
        <taxon>Pucciniomycotina</taxon>
        <taxon>Pucciniomycetes</taxon>
        <taxon>Pucciniales</taxon>
        <taxon>Pucciniaceae</taxon>
        <taxon>Puccinia</taxon>
    </lineage>
</organism>
<evidence type="ECO:0000313" key="2">
    <source>
        <dbReference type="Proteomes" id="UP000037035"/>
    </source>
</evidence>
<name>A0A0L6UF97_9BASI</name>
<dbReference type="EMBL" id="LAVV01012672">
    <property type="protein sequence ID" value="KNZ46440.1"/>
    <property type="molecule type" value="Genomic_DNA"/>
</dbReference>